<feature type="signal peptide" evidence="1">
    <location>
        <begin position="1"/>
        <end position="21"/>
    </location>
</feature>
<feature type="chain" id="PRO_5038106130" description="Lipoprotein" evidence="1">
    <location>
        <begin position="22"/>
        <end position="186"/>
    </location>
</feature>
<dbReference type="Gene3D" id="3.30.1360.200">
    <property type="match status" value="1"/>
</dbReference>
<proteinExistence type="predicted"/>
<protein>
    <recommendedName>
        <fullName evidence="4">Lipoprotein</fullName>
    </recommendedName>
</protein>
<name>A0A938WP21_9BACT</name>
<dbReference type="Proteomes" id="UP000764045">
    <property type="component" value="Unassembled WGS sequence"/>
</dbReference>
<gene>
    <name evidence="2" type="ORF">H6B30_07240</name>
</gene>
<keyword evidence="1" id="KW-0732">Signal</keyword>
<evidence type="ECO:0000313" key="3">
    <source>
        <dbReference type="Proteomes" id="UP000764045"/>
    </source>
</evidence>
<reference evidence="2 3" key="1">
    <citation type="journal article" date="2021" name="Sci. Rep.">
        <title>The distribution of antibiotic resistance genes in chicken gut microbiota commensals.</title>
        <authorList>
            <person name="Juricova H."/>
            <person name="Matiasovicova J."/>
            <person name="Kubasova T."/>
            <person name="Cejkova D."/>
            <person name="Rychlik I."/>
        </authorList>
    </citation>
    <scope>NUCLEOTIDE SEQUENCE [LARGE SCALE GENOMIC DNA]</scope>
    <source>
        <strain evidence="2 3">An819</strain>
    </source>
</reference>
<evidence type="ECO:0000313" key="2">
    <source>
        <dbReference type="EMBL" id="MBM6661548.1"/>
    </source>
</evidence>
<dbReference type="EMBL" id="JACJJL010000010">
    <property type="protein sequence ID" value="MBM6661548.1"/>
    <property type="molecule type" value="Genomic_DNA"/>
</dbReference>
<evidence type="ECO:0008006" key="4">
    <source>
        <dbReference type="Google" id="ProtNLM"/>
    </source>
</evidence>
<keyword evidence="3" id="KW-1185">Reference proteome</keyword>
<comment type="caution">
    <text evidence="2">The sequence shown here is derived from an EMBL/GenBank/DDBJ whole genome shotgun (WGS) entry which is preliminary data.</text>
</comment>
<dbReference type="PROSITE" id="PS51257">
    <property type="entry name" value="PROKAR_LIPOPROTEIN"/>
    <property type="match status" value="1"/>
</dbReference>
<sequence>MNNKAIHRCATLLLSLLTAVACTSPPSAHRENGWYGIYDGRKDSIALRPVATVKEFVGLRLYRDHLGRSVIAGRVGGNRLQAWADSTSALSGRRMGFVFNDTVVVAPRIYMGLESGQFLISGPDGYDMSRLYKSMLKEKKDSLDALFSANGWLIDTLRFSRLTPGEQDSLANMLDYSDACRLVEGF</sequence>
<dbReference type="RefSeq" id="WP_205109144.1">
    <property type="nucleotide sequence ID" value="NZ_JACJJL010000010.1"/>
</dbReference>
<organism evidence="2 3">
    <name type="scientific">Marseilla massiliensis</name>
    <dbReference type="NCBI Taxonomy" id="1841864"/>
    <lineage>
        <taxon>Bacteria</taxon>
        <taxon>Pseudomonadati</taxon>
        <taxon>Bacteroidota</taxon>
        <taxon>Bacteroidia</taxon>
        <taxon>Bacteroidales</taxon>
        <taxon>Prevotellaceae</taxon>
        <taxon>Marseilla</taxon>
    </lineage>
</organism>
<dbReference type="AlphaFoldDB" id="A0A938WP21"/>
<accession>A0A938WP21</accession>
<evidence type="ECO:0000256" key="1">
    <source>
        <dbReference type="SAM" id="SignalP"/>
    </source>
</evidence>